<evidence type="ECO:0000313" key="1">
    <source>
        <dbReference type="EMBL" id="KKM17090.1"/>
    </source>
</evidence>
<dbReference type="EMBL" id="LAZR01014528">
    <property type="protein sequence ID" value="KKM17090.1"/>
    <property type="molecule type" value="Genomic_DNA"/>
</dbReference>
<gene>
    <name evidence="1" type="ORF">LCGC14_1679250</name>
</gene>
<accession>A0A0F9KP53</accession>
<name>A0A0F9KP53_9ZZZZ</name>
<protein>
    <submittedName>
        <fullName evidence="1">Uncharacterized protein</fullName>
    </submittedName>
</protein>
<proteinExistence type="predicted"/>
<organism evidence="1">
    <name type="scientific">marine sediment metagenome</name>
    <dbReference type="NCBI Taxonomy" id="412755"/>
    <lineage>
        <taxon>unclassified sequences</taxon>
        <taxon>metagenomes</taxon>
        <taxon>ecological metagenomes</taxon>
    </lineage>
</organism>
<comment type="caution">
    <text evidence="1">The sequence shown here is derived from an EMBL/GenBank/DDBJ whole genome shotgun (WGS) entry which is preliminary data.</text>
</comment>
<reference evidence="1" key="1">
    <citation type="journal article" date="2015" name="Nature">
        <title>Complex archaea that bridge the gap between prokaryotes and eukaryotes.</title>
        <authorList>
            <person name="Spang A."/>
            <person name="Saw J.H."/>
            <person name="Jorgensen S.L."/>
            <person name="Zaremba-Niedzwiedzka K."/>
            <person name="Martijn J."/>
            <person name="Lind A.E."/>
            <person name="van Eijk R."/>
            <person name="Schleper C."/>
            <person name="Guy L."/>
            <person name="Ettema T.J."/>
        </authorList>
    </citation>
    <scope>NUCLEOTIDE SEQUENCE</scope>
</reference>
<dbReference type="AlphaFoldDB" id="A0A0F9KP53"/>
<sequence>MKKHKKYRRWQRQWQARIRVNWEWRHGVLREDPLTVSLWGRLLHKAAMKPQFWRFKHGTP</sequence>